<accession>A0A834LZ19</accession>
<dbReference type="EMBL" id="JAACXV010014584">
    <property type="protein sequence ID" value="KAF7265706.1"/>
    <property type="molecule type" value="Genomic_DNA"/>
</dbReference>
<evidence type="ECO:0000256" key="1">
    <source>
        <dbReference type="SAM" id="Coils"/>
    </source>
</evidence>
<gene>
    <name evidence="2" type="ORF">GWI33_020789</name>
</gene>
<evidence type="ECO:0000313" key="2">
    <source>
        <dbReference type="EMBL" id="KAF7265706.1"/>
    </source>
</evidence>
<comment type="caution">
    <text evidence="2">The sequence shown here is derived from an EMBL/GenBank/DDBJ whole genome shotgun (WGS) entry which is preliminary data.</text>
</comment>
<name>A0A834LZ19_RHYFE</name>
<sequence>MSKSLRVLRLAKIKSLKKIKFEVKPSKLADKPEKIGTVDIKSIPQPPDCILENVQYQEQVRREAKKLQKTMNHMQAEVKRLNDFPKVKDYPDDMM</sequence>
<dbReference type="AlphaFoldDB" id="A0A834LZ19"/>
<dbReference type="OrthoDB" id="10496205at2759"/>
<feature type="coiled-coil region" evidence="1">
    <location>
        <begin position="57"/>
        <end position="84"/>
    </location>
</feature>
<protein>
    <submittedName>
        <fullName evidence="2">Uncharacterized protein</fullName>
    </submittedName>
</protein>
<dbReference type="Proteomes" id="UP000625711">
    <property type="component" value="Unassembled WGS sequence"/>
</dbReference>
<proteinExistence type="predicted"/>
<reference evidence="2" key="1">
    <citation type="submission" date="2020-08" db="EMBL/GenBank/DDBJ databases">
        <title>Genome sequencing and assembly of the red palm weevil Rhynchophorus ferrugineus.</title>
        <authorList>
            <person name="Dias G.B."/>
            <person name="Bergman C.M."/>
            <person name="Manee M."/>
        </authorList>
    </citation>
    <scope>NUCLEOTIDE SEQUENCE</scope>
    <source>
        <strain evidence="2">AA-2017</strain>
        <tissue evidence="2">Whole larva</tissue>
    </source>
</reference>
<organism evidence="2 3">
    <name type="scientific">Rhynchophorus ferrugineus</name>
    <name type="common">Red palm weevil</name>
    <name type="synonym">Curculio ferrugineus</name>
    <dbReference type="NCBI Taxonomy" id="354439"/>
    <lineage>
        <taxon>Eukaryota</taxon>
        <taxon>Metazoa</taxon>
        <taxon>Ecdysozoa</taxon>
        <taxon>Arthropoda</taxon>
        <taxon>Hexapoda</taxon>
        <taxon>Insecta</taxon>
        <taxon>Pterygota</taxon>
        <taxon>Neoptera</taxon>
        <taxon>Endopterygota</taxon>
        <taxon>Coleoptera</taxon>
        <taxon>Polyphaga</taxon>
        <taxon>Cucujiformia</taxon>
        <taxon>Curculionidae</taxon>
        <taxon>Dryophthorinae</taxon>
        <taxon>Rhynchophorus</taxon>
    </lineage>
</organism>
<keyword evidence="1" id="KW-0175">Coiled coil</keyword>
<keyword evidence="3" id="KW-1185">Reference proteome</keyword>
<evidence type="ECO:0000313" key="3">
    <source>
        <dbReference type="Proteomes" id="UP000625711"/>
    </source>
</evidence>